<evidence type="ECO:0000256" key="5">
    <source>
        <dbReference type="ARBA" id="ARBA00023239"/>
    </source>
</evidence>
<evidence type="ECO:0000256" key="6">
    <source>
        <dbReference type="ARBA" id="ARBA00031125"/>
    </source>
</evidence>
<dbReference type="PANTHER" id="PTHR11902:SF30">
    <property type="entry name" value="ENOLASE 4"/>
    <property type="match status" value="1"/>
</dbReference>
<evidence type="ECO:0000256" key="7">
    <source>
        <dbReference type="ARBA" id="ARBA00034855"/>
    </source>
</evidence>
<keyword evidence="5" id="KW-0456">Lyase</keyword>
<reference evidence="11" key="2">
    <citation type="journal article" date="2008" name="Genome Biol.">
        <title>Improved genome assembly and evidence-based global gene model set for the chordate Ciona intestinalis: new insight into intron and operon populations.</title>
        <authorList>
            <person name="Satou Y."/>
            <person name="Mineta K."/>
            <person name="Ogasawara M."/>
            <person name="Sasakura Y."/>
            <person name="Shoguchi E."/>
            <person name="Ueno K."/>
            <person name="Yamada L."/>
            <person name="Matsumoto J."/>
            <person name="Wasserscheid J."/>
            <person name="Dewar K."/>
            <person name="Wiley G.B."/>
            <person name="Macmil S.L."/>
            <person name="Roe B.A."/>
            <person name="Zeller R.W."/>
            <person name="Hastings K.E."/>
            <person name="Lemaire P."/>
            <person name="Lindquist E."/>
            <person name="Endo T."/>
            <person name="Hotta K."/>
            <person name="Inaba K."/>
        </authorList>
    </citation>
    <scope>NUCLEOTIDE SEQUENCE [LARGE SCALE GENOMIC DNA]</scope>
    <source>
        <strain evidence="11">wild type</strain>
    </source>
</reference>
<dbReference type="InterPro" id="IPR036849">
    <property type="entry name" value="Enolase-like_C_sf"/>
</dbReference>
<dbReference type="GO" id="GO:0006096">
    <property type="term" value="P:glycolytic process"/>
    <property type="evidence" value="ECO:0000318"/>
    <property type="project" value="GO_Central"/>
</dbReference>
<dbReference type="GO" id="GO:0000287">
    <property type="term" value="F:magnesium ion binding"/>
    <property type="evidence" value="ECO:0007669"/>
    <property type="project" value="InterPro"/>
</dbReference>
<dbReference type="SUPFAM" id="SSF54826">
    <property type="entry name" value="Enolase N-terminal domain-like"/>
    <property type="match status" value="1"/>
</dbReference>
<evidence type="ECO:0000259" key="10">
    <source>
        <dbReference type="SMART" id="SM01192"/>
    </source>
</evidence>
<feature type="region of interest" description="Disordered" evidence="9">
    <location>
        <begin position="551"/>
        <end position="577"/>
    </location>
</feature>
<protein>
    <recommendedName>
        <fullName evidence="7">Enolase 4</fullName>
        <ecNumber evidence="3">4.2.1.11</ecNumber>
    </recommendedName>
    <alternativeName>
        <fullName evidence="6">2-phospho-D-glycerate hydro-lyase</fullName>
    </alternativeName>
</protein>
<evidence type="ECO:0000256" key="3">
    <source>
        <dbReference type="ARBA" id="ARBA00012058"/>
    </source>
</evidence>
<dbReference type="Pfam" id="PF00113">
    <property type="entry name" value="Enolase_C"/>
    <property type="match status" value="1"/>
</dbReference>
<comment type="catalytic activity">
    <reaction evidence="8">
        <text>(2R)-2-phosphoglycerate = phosphoenolpyruvate + H2O</text>
        <dbReference type="Rhea" id="RHEA:10164"/>
        <dbReference type="ChEBI" id="CHEBI:15377"/>
        <dbReference type="ChEBI" id="CHEBI:58289"/>
        <dbReference type="ChEBI" id="CHEBI:58702"/>
        <dbReference type="EC" id="4.2.1.11"/>
    </reaction>
</comment>
<dbReference type="GO" id="GO:0004634">
    <property type="term" value="F:phosphopyruvate hydratase activity"/>
    <property type="evidence" value="ECO:0000318"/>
    <property type="project" value="GO_Central"/>
</dbReference>
<dbReference type="HOGENOM" id="CLU_493979_0_0_1"/>
<reference evidence="11" key="4">
    <citation type="submission" date="2025-09" db="UniProtKB">
        <authorList>
            <consortium name="Ensembl"/>
        </authorList>
    </citation>
    <scope>IDENTIFICATION</scope>
</reference>
<reference evidence="11" key="3">
    <citation type="submission" date="2025-08" db="UniProtKB">
        <authorList>
            <consortium name="Ensembl"/>
        </authorList>
    </citation>
    <scope>IDENTIFICATION</scope>
</reference>
<accession>F6V8G3</accession>
<dbReference type="AlphaFoldDB" id="F6V8G3"/>
<evidence type="ECO:0000256" key="8">
    <source>
        <dbReference type="ARBA" id="ARBA00048333"/>
    </source>
</evidence>
<reference evidence="12" key="1">
    <citation type="journal article" date="2002" name="Science">
        <title>The draft genome of Ciona intestinalis: insights into chordate and vertebrate origins.</title>
        <authorList>
            <person name="Dehal P."/>
            <person name="Satou Y."/>
            <person name="Campbell R.K."/>
            <person name="Chapman J."/>
            <person name="Degnan B."/>
            <person name="De Tomaso A."/>
            <person name="Davidson B."/>
            <person name="Di Gregorio A."/>
            <person name="Gelpke M."/>
            <person name="Goodstein D.M."/>
            <person name="Harafuji N."/>
            <person name="Hastings K.E."/>
            <person name="Ho I."/>
            <person name="Hotta K."/>
            <person name="Huang W."/>
            <person name="Kawashima T."/>
            <person name="Lemaire P."/>
            <person name="Martinez D."/>
            <person name="Meinertzhagen I.A."/>
            <person name="Necula S."/>
            <person name="Nonaka M."/>
            <person name="Putnam N."/>
            <person name="Rash S."/>
            <person name="Saiga H."/>
            <person name="Satake M."/>
            <person name="Terry A."/>
            <person name="Yamada L."/>
            <person name="Wang H.G."/>
            <person name="Awazu S."/>
            <person name="Azumi K."/>
            <person name="Boore J."/>
            <person name="Branno M."/>
            <person name="Chin-Bow S."/>
            <person name="DeSantis R."/>
            <person name="Doyle S."/>
            <person name="Francino P."/>
            <person name="Keys D.N."/>
            <person name="Haga S."/>
            <person name="Hayashi H."/>
            <person name="Hino K."/>
            <person name="Imai K.S."/>
            <person name="Inaba K."/>
            <person name="Kano S."/>
            <person name="Kobayashi K."/>
            <person name="Kobayashi M."/>
            <person name="Lee B.I."/>
            <person name="Makabe K.W."/>
            <person name="Manohar C."/>
            <person name="Matassi G."/>
            <person name="Medina M."/>
            <person name="Mochizuki Y."/>
            <person name="Mount S."/>
            <person name="Morishita T."/>
            <person name="Miura S."/>
            <person name="Nakayama A."/>
            <person name="Nishizaka S."/>
            <person name="Nomoto H."/>
            <person name="Ohta F."/>
            <person name="Oishi K."/>
            <person name="Rigoutsos I."/>
            <person name="Sano M."/>
            <person name="Sasaki A."/>
            <person name="Sasakura Y."/>
            <person name="Shoguchi E."/>
            <person name="Shin-i T."/>
            <person name="Spagnuolo A."/>
            <person name="Stainier D."/>
            <person name="Suzuki M.M."/>
            <person name="Tassy O."/>
            <person name="Takatori N."/>
            <person name="Tokuoka M."/>
            <person name="Yagi K."/>
            <person name="Yoshizaki F."/>
            <person name="Wada S."/>
            <person name="Zhang C."/>
            <person name="Hyatt P.D."/>
            <person name="Larimer F."/>
            <person name="Detter C."/>
            <person name="Doggett N."/>
            <person name="Glavina T."/>
            <person name="Hawkins T."/>
            <person name="Richardson P."/>
            <person name="Lucas S."/>
            <person name="Kohara Y."/>
            <person name="Levine M."/>
            <person name="Satoh N."/>
            <person name="Rokhsar D.S."/>
        </authorList>
    </citation>
    <scope>NUCLEOTIDE SEQUENCE [LARGE SCALE GENOMIC DNA]</scope>
</reference>
<evidence type="ECO:0000256" key="4">
    <source>
        <dbReference type="ARBA" id="ARBA00023152"/>
    </source>
</evidence>
<evidence type="ECO:0000256" key="2">
    <source>
        <dbReference type="ARBA" id="ARBA00009604"/>
    </source>
</evidence>
<dbReference type="UniPathway" id="UPA00109">
    <property type="reaction ID" value="UER00187"/>
</dbReference>
<dbReference type="EMBL" id="EAAA01002223">
    <property type="status" value="NOT_ANNOTATED_CDS"/>
    <property type="molecule type" value="Genomic_DNA"/>
</dbReference>
<comment type="similarity">
    <text evidence="2">Belongs to the enolase family.</text>
</comment>
<dbReference type="Ensembl" id="ENSCINT00000023061.2">
    <property type="protein sequence ID" value="ENSCINP00000022815.2"/>
    <property type="gene ID" value="ENSCING00000009849.3"/>
</dbReference>
<dbReference type="InterPro" id="IPR029017">
    <property type="entry name" value="Enolase-like_N"/>
</dbReference>
<feature type="region of interest" description="Disordered" evidence="9">
    <location>
        <begin position="166"/>
        <end position="214"/>
    </location>
</feature>
<proteinExistence type="inferred from homology"/>
<dbReference type="OMA" id="DIRAREC"/>
<evidence type="ECO:0000313" key="11">
    <source>
        <dbReference type="Ensembl" id="ENSCINP00000022815.2"/>
    </source>
</evidence>
<dbReference type="CDD" id="cd22974">
    <property type="entry name" value="DD_ENO4"/>
    <property type="match status" value="1"/>
</dbReference>
<dbReference type="InParanoid" id="F6V8G3"/>
<dbReference type="SMART" id="SM01192">
    <property type="entry name" value="Enolase_C"/>
    <property type="match status" value="1"/>
</dbReference>
<organism evidence="11 12">
    <name type="scientific">Ciona intestinalis</name>
    <name type="common">Transparent sea squirt</name>
    <name type="synonym">Ascidia intestinalis</name>
    <dbReference type="NCBI Taxonomy" id="7719"/>
    <lineage>
        <taxon>Eukaryota</taxon>
        <taxon>Metazoa</taxon>
        <taxon>Chordata</taxon>
        <taxon>Tunicata</taxon>
        <taxon>Ascidiacea</taxon>
        <taxon>Phlebobranchia</taxon>
        <taxon>Cionidae</taxon>
        <taxon>Ciona</taxon>
    </lineage>
</organism>
<keyword evidence="12" id="KW-1185">Reference proteome</keyword>
<dbReference type="EC" id="4.2.1.11" evidence="3"/>
<dbReference type="GO" id="GO:0000015">
    <property type="term" value="C:phosphopyruvate hydratase complex"/>
    <property type="evidence" value="ECO:0000318"/>
    <property type="project" value="GO_Central"/>
</dbReference>
<feature type="domain" description="Enolase C-terminal TIM barrel" evidence="10">
    <location>
        <begin position="250"/>
        <end position="538"/>
    </location>
</feature>
<evidence type="ECO:0000313" key="12">
    <source>
        <dbReference type="Proteomes" id="UP000008144"/>
    </source>
</evidence>
<sequence>YSYVATEALNRQSKSYQELRQNAANYYAENAVAPKLEEILNKMFYEQPNDVYGRLSEYFEEFALTPNIVKISANKVMDGVGAGGLQCSVFAEVKNQPKVLSSLSMSLEKEISMLPLQQQHTTERGCMHISESISSKLNNVSLLQQTEVDLMLRDWIDDAEYDKFIGANQPTEEDDGHSRTPTPSSGRKKKTSSGKAKVGKVPEKPVPPKEPMEDRLKGCTAASAVSVAVLKAAANFLQKSGIAQQNVDNTVTMPTPAMVVLSGGKSAPGKLHMLKNVFAIAKPGLTISESISNLIKVYQNVGKGLSAKSVNFDKIKQISASGGYEPSYDKPEQPLDAILEAINTSGLVPGQDIFLGIECSAHEIFDYDKGKYEISTGTLKTADEFIDLLKDLVMRYPSLIMIIDPLRREDREQWTKLCEMVSEKCFIIGSDVIYGSMHSLNDNMLSARKSSGLVISTGSRVTCSDLARVVGDIRARECVTIMTSPVGDVCDDIFSDLAVGLGATFVRFGAPSRGENTSKINRFIEIERIINESKTSKINYLSKFEFPVIKPPPPAPVSDEENEIPAENSSPDQKKKK</sequence>
<dbReference type="Gene3D" id="3.20.20.120">
    <property type="entry name" value="Enolase-like C-terminal domain"/>
    <property type="match status" value="1"/>
</dbReference>
<dbReference type="GeneTree" id="ENSGT00950000182805"/>
<comment type="pathway">
    <text evidence="1">Carbohydrate degradation; glycolysis; pyruvate from D-glyceraldehyde 3-phosphate: step 4/5.</text>
</comment>
<dbReference type="InterPro" id="IPR047500">
    <property type="entry name" value="DD_ENO4"/>
</dbReference>
<dbReference type="PANTHER" id="PTHR11902">
    <property type="entry name" value="ENOLASE"/>
    <property type="match status" value="1"/>
</dbReference>
<feature type="compositionally biased region" description="Basic and acidic residues" evidence="9">
    <location>
        <begin position="200"/>
        <end position="214"/>
    </location>
</feature>
<evidence type="ECO:0000256" key="9">
    <source>
        <dbReference type="SAM" id="MobiDB-lite"/>
    </source>
</evidence>
<dbReference type="SUPFAM" id="SSF51604">
    <property type="entry name" value="Enolase C-terminal domain-like"/>
    <property type="match status" value="1"/>
</dbReference>
<dbReference type="STRING" id="7719.ENSCINP00000022815"/>
<dbReference type="InterPro" id="IPR020810">
    <property type="entry name" value="Enolase_C"/>
</dbReference>
<dbReference type="InterPro" id="IPR000941">
    <property type="entry name" value="Enolase"/>
</dbReference>
<dbReference type="Proteomes" id="UP000008144">
    <property type="component" value="Chromosome 5"/>
</dbReference>
<dbReference type="EMBL" id="EAAA01002224">
    <property type="status" value="NOT_ANNOTATED_CDS"/>
    <property type="molecule type" value="Genomic_DNA"/>
</dbReference>
<keyword evidence="4" id="KW-0324">Glycolysis</keyword>
<name>F6V8G3_CIOIN</name>
<evidence type="ECO:0000256" key="1">
    <source>
        <dbReference type="ARBA" id="ARBA00005031"/>
    </source>
</evidence>